<dbReference type="AlphaFoldDB" id="A0A147K527"/>
<protein>
    <submittedName>
        <fullName evidence="1">Uncharacterized protein</fullName>
    </submittedName>
</protein>
<accession>A0A147K527</accession>
<comment type="caution">
    <text evidence="1">The sequence shown here is derived from an EMBL/GenBank/DDBJ whole genome shotgun (WGS) entry which is preliminary data.</text>
</comment>
<dbReference type="PATRIC" id="fig|1150625.3.peg.3088"/>
<name>A0A147K527_9BACI</name>
<sequence>MMVKAGYSFTRYAPDFEDLLKEEKKLVEEKDILFQLINNERVYLDGKLLNDGDRQKIIEYLKLFSQITSKEN</sequence>
<gene>
    <name evidence="1" type="ORF">Q75_14760</name>
</gene>
<keyword evidence="2" id="KW-1185">Reference proteome</keyword>
<dbReference type="EMBL" id="LDYG01000048">
    <property type="protein sequence ID" value="KUP04706.1"/>
    <property type="molecule type" value="Genomic_DNA"/>
</dbReference>
<organism evidence="1 2">
    <name type="scientific">Bacillus coahuilensis p1.1.43</name>
    <dbReference type="NCBI Taxonomy" id="1150625"/>
    <lineage>
        <taxon>Bacteria</taxon>
        <taxon>Bacillati</taxon>
        <taxon>Bacillota</taxon>
        <taxon>Bacilli</taxon>
        <taxon>Bacillales</taxon>
        <taxon>Bacillaceae</taxon>
        <taxon>Bacillus</taxon>
    </lineage>
</organism>
<proteinExistence type="predicted"/>
<reference evidence="1 2" key="1">
    <citation type="journal article" date="2016" name="Front. Microbiol.">
        <title>Microevolution Analysis of Bacillus coahuilensis Unveils Differences in Phosphorus Acquisition Strategies and Their Regulation.</title>
        <authorList>
            <person name="Gomez-Lunar Z."/>
            <person name="Hernandez-Gonzalez I."/>
            <person name="Rodriguez-Torres M.D."/>
            <person name="Souza V."/>
            <person name="Olmedo-Alvarez G."/>
        </authorList>
    </citation>
    <scope>NUCLEOTIDE SEQUENCE [LARGE SCALE GENOMIC DNA]</scope>
    <source>
        <strain evidence="2">p1.1.43</strain>
    </source>
</reference>
<dbReference type="RefSeq" id="WP_059351793.1">
    <property type="nucleotide sequence ID" value="NZ_LDYG01000048.1"/>
</dbReference>
<evidence type="ECO:0000313" key="2">
    <source>
        <dbReference type="Proteomes" id="UP000074108"/>
    </source>
</evidence>
<evidence type="ECO:0000313" key="1">
    <source>
        <dbReference type="EMBL" id="KUP04706.1"/>
    </source>
</evidence>
<dbReference type="Proteomes" id="UP000074108">
    <property type="component" value="Unassembled WGS sequence"/>
</dbReference>